<dbReference type="InterPro" id="IPR018490">
    <property type="entry name" value="cNMP-bd_dom_sf"/>
</dbReference>
<comment type="subcellular location">
    <subcellularLocation>
        <location evidence="1">Cell membrane</location>
        <topology evidence="1">Multi-pass membrane protein</topology>
    </subcellularLocation>
</comment>
<evidence type="ECO:0000256" key="7">
    <source>
        <dbReference type="ARBA" id="ARBA00023065"/>
    </source>
</evidence>
<dbReference type="AlphaFoldDB" id="A0A1R2B117"/>
<keyword evidence="8 10" id="KW-0472">Membrane</keyword>
<dbReference type="Proteomes" id="UP000187209">
    <property type="component" value="Unassembled WGS sequence"/>
</dbReference>
<feature type="transmembrane region" description="Helical" evidence="10">
    <location>
        <begin position="385"/>
        <end position="409"/>
    </location>
</feature>
<dbReference type="InterPro" id="IPR014710">
    <property type="entry name" value="RmlC-like_jellyroll"/>
</dbReference>
<feature type="transmembrane region" description="Helical" evidence="10">
    <location>
        <begin position="196"/>
        <end position="219"/>
    </location>
</feature>
<evidence type="ECO:0000256" key="1">
    <source>
        <dbReference type="ARBA" id="ARBA00004651"/>
    </source>
</evidence>
<keyword evidence="5 10" id="KW-1133">Transmembrane helix</keyword>
<feature type="transmembrane region" description="Helical" evidence="10">
    <location>
        <begin position="30"/>
        <end position="49"/>
    </location>
</feature>
<evidence type="ECO:0000313" key="13">
    <source>
        <dbReference type="Proteomes" id="UP000187209"/>
    </source>
</evidence>
<dbReference type="GO" id="GO:0015385">
    <property type="term" value="F:sodium:proton antiporter activity"/>
    <property type="evidence" value="ECO:0007669"/>
    <property type="project" value="InterPro"/>
</dbReference>
<evidence type="ECO:0000259" key="11">
    <source>
        <dbReference type="Pfam" id="PF00999"/>
    </source>
</evidence>
<dbReference type="Pfam" id="PF00999">
    <property type="entry name" value="Na_H_Exchanger"/>
    <property type="match status" value="1"/>
</dbReference>
<feature type="transmembrane region" description="Helical" evidence="10">
    <location>
        <begin position="6"/>
        <end position="23"/>
    </location>
</feature>
<keyword evidence="3" id="KW-1003">Cell membrane</keyword>
<evidence type="ECO:0000256" key="5">
    <source>
        <dbReference type="ARBA" id="ARBA00022989"/>
    </source>
</evidence>
<feature type="transmembrane region" description="Helical" evidence="10">
    <location>
        <begin position="255"/>
        <end position="272"/>
    </location>
</feature>
<proteinExistence type="predicted"/>
<keyword evidence="2" id="KW-0813">Transport</keyword>
<feature type="transmembrane region" description="Helical" evidence="10">
    <location>
        <begin position="293"/>
        <end position="312"/>
    </location>
</feature>
<evidence type="ECO:0000313" key="12">
    <source>
        <dbReference type="EMBL" id="OMJ70456.1"/>
    </source>
</evidence>
<reference evidence="12 13" key="1">
    <citation type="submission" date="2016-11" db="EMBL/GenBank/DDBJ databases">
        <title>The macronuclear genome of Stentor coeruleus: a giant cell with tiny introns.</title>
        <authorList>
            <person name="Slabodnick M."/>
            <person name="Ruby J.G."/>
            <person name="Reiff S.B."/>
            <person name="Swart E.C."/>
            <person name="Gosai S."/>
            <person name="Prabakaran S."/>
            <person name="Witkowska E."/>
            <person name="Larue G.E."/>
            <person name="Fisher S."/>
            <person name="Freeman R.M."/>
            <person name="Gunawardena J."/>
            <person name="Chu W."/>
            <person name="Stover N.A."/>
            <person name="Gregory B.D."/>
            <person name="Nowacki M."/>
            <person name="Derisi J."/>
            <person name="Roy S.W."/>
            <person name="Marshall W.F."/>
            <person name="Sood P."/>
        </authorList>
    </citation>
    <scope>NUCLEOTIDE SEQUENCE [LARGE SCALE GENOMIC DNA]</scope>
    <source>
        <strain evidence="12">WM001</strain>
    </source>
</reference>
<feature type="domain" description="Cation/H+ exchanger transmembrane" evidence="11">
    <location>
        <begin position="22"/>
        <end position="409"/>
    </location>
</feature>
<evidence type="ECO:0000256" key="6">
    <source>
        <dbReference type="ARBA" id="ARBA00023053"/>
    </source>
</evidence>
<keyword evidence="9" id="KW-0739">Sodium transport</keyword>
<evidence type="ECO:0000256" key="4">
    <source>
        <dbReference type="ARBA" id="ARBA00022692"/>
    </source>
</evidence>
<feature type="transmembrane region" description="Helical" evidence="10">
    <location>
        <begin position="69"/>
        <end position="91"/>
    </location>
</feature>
<feature type="transmembrane region" description="Helical" evidence="10">
    <location>
        <begin position="352"/>
        <end position="373"/>
    </location>
</feature>
<evidence type="ECO:0000256" key="3">
    <source>
        <dbReference type="ARBA" id="ARBA00022475"/>
    </source>
</evidence>
<protein>
    <recommendedName>
        <fullName evidence="11">Cation/H+ exchanger transmembrane domain-containing protein</fullName>
    </recommendedName>
</protein>
<dbReference type="GO" id="GO:0098719">
    <property type="term" value="P:sodium ion import across plasma membrane"/>
    <property type="evidence" value="ECO:0007669"/>
    <property type="project" value="TreeGrafter"/>
</dbReference>
<dbReference type="EMBL" id="MPUH01001085">
    <property type="protein sequence ID" value="OMJ70456.1"/>
    <property type="molecule type" value="Genomic_DNA"/>
</dbReference>
<evidence type="ECO:0000256" key="10">
    <source>
        <dbReference type="SAM" id="Phobius"/>
    </source>
</evidence>
<dbReference type="GO" id="GO:0051453">
    <property type="term" value="P:regulation of intracellular pH"/>
    <property type="evidence" value="ECO:0007669"/>
    <property type="project" value="TreeGrafter"/>
</dbReference>
<accession>A0A1R2B117</accession>
<evidence type="ECO:0000256" key="2">
    <source>
        <dbReference type="ARBA" id="ARBA00022448"/>
    </source>
</evidence>
<keyword evidence="4 10" id="KW-0812">Transmembrane</keyword>
<evidence type="ECO:0000256" key="9">
    <source>
        <dbReference type="ARBA" id="ARBA00023201"/>
    </source>
</evidence>
<keyword evidence="13" id="KW-1185">Reference proteome</keyword>
<feature type="transmembrane region" description="Helical" evidence="10">
    <location>
        <begin position="98"/>
        <end position="121"/>
    </location>
</feature>
<dbReference type="OrthoDB" id="441412at2759"/>
<dbReference type="InterPro" id="IPR006153">
    <property type="entry name" value="Cation/H_exchanger_TM"/>
</dbReference>
<dbReference type="SUPFAM" id="SSF51206">
    <property type="entry name" value="cAMP-binding domain-like"/>
    <property type="match status" value="1"/>
</dbReference>
<comment type="caution">
    <text evidence="12">The sequence shown here is derived from an EMBL/GenBank/DDBJ whole genome shotgun (WGS) entry which is preliminary data.</text>
</comment>
<dbReference type="GO" id="GO:0015386">
    <property type="term" value="F:potassium:proton antiporter activity"/>
    <property type="evidence" value="ECO:0007669"/>
    <property type="project" value="TreeGrafter"/>
</dbReference>
<dbReference type="Gene3D" id="6.10.140.1330">
    <property type="match status" value="1"/>
</dbReference>
<keyword evidence="7" id="KW-0406">Ion transport</keyword>
<dbReference type="InterPro" id="IPR018422">
    <property type="entry name" value="Cation/H_exchanger_CPA1"/>
</dbReference>
<organism evidence="12 13">
    <name type="scientific">Stentor coeruleus</name>
    <dbReference type="NCBI Taxonomy" id="5963"/>
    <lineage>
        <taxon>Eukaryota</taxon>
        <taxon>Sar</taxon>
        <taxon>Alveolata</taxon>
        <taxon>Ciliophora</taxon>
        <taxon>Postciliodesmatophora</taxon>
        <taxon>Heterotrichea</taxon>
        <taxon>Heterotrichida</taxon>
        <taxon>Stentoridae</taxon>
        <taxon>Stentor</taxon>
    </lineage>
</organism>
<name>A0A1R2B117_9CILI</name>
<evidence type="ECO:0000256" key="8">
    <source>
        <dbReference type="ARBA" id="ARBA00023136"/>
    </source>
</evidence>
<gene>
    <name evidence="12" type="ORF">SteCoe_31552</name>
</gene>
<sequence>MAGSVSAHIILYCFLSLLLWIFAQEIRKKLKIPVSLTLLIFGVIVRAIGFISPDLYSTVSLVDGTISPIIQLAIVPAIIFEAAFATDWYTFKREFFQILPMATSVVVLTAIFTAIVFKYVLMYDYSWDESLILGLILSATDHVAVESILKDVHANEKFETLVGGETLLNEATVLVIYKLLYKSIADSKNASNLFVYSLRLVFGGFGLGIVFAGAMAYSLKRMVNDYLQETNLTLVTTYLLFLVCDNKLLDSSGALAVMTLGLFMSAYGKILISPVIQKQLKFIWFMISRNTQALVFIIAGMKLGAFLSDFSIKDFGLAFALFLFIHIIRGTVIIIHYPIIKYFGYGISKREIIVLTFAGLKGVISSALSLIVYNDEGLKDKFKSTVIFFTMTIVALSILLDTILLRFFLHKFEMDSLTLSQESILLGVTNTIIQETTKKIEKIAEQPDTLLMKWNEILEIAGPKTILVEVMSKSNIGKEILNKNQDSSVYNLTCMYNSHFNLTDDKLSTEFRMRFYSILKRVYWSNFEAGQCRGSSALKLMDSCNKALDNPYCPMNDWPYLEKNIYNKKRMEYYRRHINNNAYGGIFRKLIYNRVIKAFDISHTFVRAHYSAEKIIDSMDMEVDDEILQMIIEEAHSQIVLCQEFIKENITDSYPEIIADVQTKMSTFMLLNSQRRLVGKIHEQGLVKQQEYKHLASAIDANFKLLTFMSNPRIPSLAEMLKDRFKKSTWADIKKILPLIEEKHYQPNTLLYEKDTPITVAYLIFSGTIHEYGDGLSHTLRKSNIAGAYTLIDLFQNSYFTSARTTSVVIAALIPFNALKAECFIQDIYREAAKYIVLYKKDYLDLKASPSQHILRVVENSNVWYLQAGAPVNLRRGALVLMGMVREDKSIFSLLRPCKKIIESYDDTVLLIFPPHFGAVMKQHRNLTDAFASYFIKYKSRVNREEFENQLIVSTFKITDIEDSSDTDD</sequence>
<feature type="transmembrane region" description="Helical" evidence="10">
    <location>
        <begin position="318"/>
        <end position="340"/>
    </location>
</feature>
<dbReference type="GO" id="GO:0005886">
    <property type="term" value="C:plasma membrane"/>
    <property type="evidence" value="ECO:0007669"/>
    <property type="project" value="UniProtKB-SubCell"/>
</dbReference>
<keyword evidence="6" id="KW-0915">Sodium</keyword>
<dbReference type="Gene3D" id="2.60.120.10">
    <property type="entry name" value="Jelly Rolls"/>
    <property type="match status" value="1"/>
</dbReference>
<dbReference type="PANTHER" id="PTHR10110:SF86">
    <property type="entry name" value="SODIUM_HYDROGEN EXCHANGER 7"/>
    <property type="match status" value="1"/>
</dbReference>
<dbReference type="PANTHER" id="PTHR10110">
    <property type="entry name" value="SODIUM/HYDROGEN EXCHANGER"/>
    <property type="match status" value="1"/>
</dbReference>